<dbReference type="Proteomes" id="UP000093902">
    <property type="component" value="Unassembled WGS sequence"/>
</dbReference>
<comment type="caution">
    <text evidence="1">The sequence shown here is derived from an EMBL/GenBank/DDBJ whole genome shotgun (WGS) entry which is preliminary data.</text>
</comment>
<organism evidence="1 2">
    <name type="scientific">Mycolicibacterium peregrinum</name>
    <name type="common">Mycobacterium peregrinum</name>
    <dbReference type="NCBI Taxonomy" id="43304"/>
    <lineage>
        <taxon>Bacteria</taxon>
        <taxon>Bacillati</taxon>
        <taxon>Actinomycetota</taxon>
        <taxon>Actinomycetes</taxon>
        <taxon>Mycobacteriales</taxon>
        <taxon>Mycobacteriaceae</taxon>
        <taxon>Mycolicibacterium</taxon>
    </lineage>
</organism>
<evidence type="ECO:0000313" key="1">
    <source>
        <dbReference type="EMBL" id="OBB33065.1"/>
    </source>
</evidence>
<protein>
    <submittedName>
        <fullName evidence="1">Uncharacterized protein</fullName>
    </submittedName>
</protein>
<sequence>MPNMPQAITEHTTVVLPNEPMSSQQLHQLVFAAVAEQLDGSGKKLIRVHPSTGTAMPGNDHLMRWSVTYECWPADDSRSGEK</sequence>
<dbReference type="EMBL" id="LZSO01000009">
    <property type="protein sequence ID" value="OBB33065.1"/>
    <property type="molecule type" value="Genomic_DNA"/>
</dbReference>
<evidence type="ECO:0000313" key="2">
    <source>
        <dbReference type="Proteomes" id="UP000093902"/>
    </source>
</evidence>
<proteinExistence type="predicted"/>
<accession>A0A1A0REX8</accession>
<reference evidence="2" key="1">
    <citation type="submission" date="2016-06" db="EMBL/GenBank/DDBJ databases">
        <authorList>
            <person name="Sutton G."/>
            <person name="Brinkac L."/>
            <person name="Sanka R."/>
            <person name="Adams M."/>
            <person name="Lau E."/>
            <person name="Mehaffy C."/>
            <person name="Tameris M."/>
            <person name="Hatherill M."/>
            <person name="Hanekom W."/>
            <person name="Mahomed H."/>
            <person name="Mcshane H."/>
        </authorList>
    </citation>
    <scope>NUCLEOTIDE SEQUENCE [LARGE SCALE GENOMIC DNA]</scope>
    <source>
        <strain evidence="2">852002-51209_SCH5440388</strain>
    </source>
</reference>
<gene>
    <name evidence="1" type="ORF">A5792_11595</name>
</gene>
<dbReference type="AlphaFoldDB" id="A0A1A0REX8"/>
<name>A0A1A0REX8_MYCPR</name>